<dbReference type="Pfam" id="PF00892">
    <property type="entry name" value="EamA"/>
    <property type="match status" value="1"/>
</dbReference>
<feature type="domain" description="EamA" evidence="2">
    <location>
        <begin position="5"/>
        <end position="131"/>
    </location>
</feature>
<dbReference type="SUPFAM" id="SSF103481">
    <property type="entry name" value="Multidrug resistance efflux transporter EmrE"/>
    <property type="match status" value="1"/>
</dbReference>
<keyword evidence="1" id="KW-0812">Transmembrane</keyword>
<evidence type="ECO:0000256" key="1">
    <source>
        <dbReference type="SAM" id="Phobius"/>
    </source>
</evidence>
<dbReference type="InterPro" id="IPR037185">
    <property type="entry name" value="EmrE-like"/>
</dbReference>
<reference evidence="3" key="1">
    <citation type="journal article" date="2020" name="mSystems">
        <title>Genome- and Community-Level Interaction Insights into Carbon Utilization and Element Cycling Functions of Hydrothermarchaeota in Hydrothermal Sediment.</title>
        <authorList>
            <person name="Zhou Z."/>
            <person name="Liu Y."/>
            <person name="Xu W."/>
            <person name="Pan J."/>
            <person name="Luo Z.H."/>
            <person name="Li M."/>
        </authorList>
    </citation>
    <scope>NUCLEOTIDE SEQUENCE [LARGE SCALE GENOMIC DNA]</scope>
    <source>
        <strain evidence="3">SpSt-1182</strain>
    </source>
</reference>
<sequence length="132" mass="13784">MDYRLLCVIAFACWGGWGFVSKLATRSSSPPALALWATVASLVPIAAFAFTVGRTELRPTPLIALAGLLAGFATLAFYLALARGPASVVVPLTGMYILVPALLGIVLLHEPATLTRLLGMASAALAVFLLSR</sequence>
<feature type="transmembrane region" description="Helical" evidence="1">
    <location>
        <begin position="114"/>
        <end position="131"/>
    </location>
</feature>
<dbReference type="Proteomes" id="UP000885672">
    <property type="component" value="Unassembled WGS sequence"/>
</dbReference>
<proteinExistence type="predicted"/>
<dbReference type="Gene3D" id="1.10.3730.20">
    <property type="match status" value="1"/>
</dbReference>
<feature type="transmembrane region" description="Helical" evidence="1">
    <location>
        <begin position="62"/>
        <end position="82"/>
    </location>
</feature>
<feature type="transmembrane region" description="Helical" evidence="1">
    <location>
        <begin position="88"/>
        <end position="107"/>
    </location>
</feature>
<keyword evidence="1" id="KW-1133">Transmembrane helix</keyword>
<dbReference type="InterPro" id="IPR000620">
    <property type="entry name" value="EamA_dom"/>
</dbReference>
<dbReference type="AlphaFoldDB" id="A0A7V0T3W6"/>
<gene>
    <name evidence="3" type="ORF">ENN51_00500</name>
</gene>
<name>A0A7V0T3W6_UNCW3</name>
<organism evidence="3">
    <name type="scientific">candidate division WOR-3 bacterium</name>
    <dbReference type="NCBI Taxonomy" id="2052148"/>
    <lineage>
        <taxon>Bacteria</taxon>
        <taxon>Bacteria division WOR-3</taxon>
    </lineage>
</organism>
<evidence type="ECO:0000313" key="3">
    <source>
        <dbReference type="EMBL" id="HDQ98754.1"/>
    </source>
</evidence>
<accession>A0A7V0T3W6</accession>
<keyword evidence="1" id="KW-0472">Membrane</keyword>
<comment type="caution">
    <text evidence="3">The sequence shown here is derived from an EMBL/GenBank/DDBJ whole genome shotgun (WGS) entry which is preliminary data.</text>
</comment>
<feature type="transmembrane region" description="Helical" evidence="1">
    <location>
        <begin position="34"/>
        <end position="53"/>
    </location>
</feature>
<dbReference type="EMBL" id="DSBX01000014">
    <property type="protein sequence ID" value="HDQ98754.1"/>
    <property type="molecule type" value="Genomic_DNA"/>
</dbReference>
<protein>
    <submittedName>
        <fullName evidence="3">EamA family transporter</fullName>
    </submittedName>
</protein>
<evidence type="ECO:0000259" key="2">
    <source>
        <dbReference type="Pfam" id="PF00892"/>
    </source>
</evidence>
<dbReference type="GO" id="GO:0016020">
    <property type="term" value="C:membrane"/>
    <property type="evidence" value="ECO:0007669"/>
    <property type="project" value="InterPro"/>
</dbReference>